<dbReference type="Pfam" id="PF04773">
    <property type="entry name" value="FecR"/>
    <property type="match status" value="1"/>
</dbReference>
<comment type="caution">
    <text evidence="3">The sequence shown here is derived from an EMBL/GenBank/DDBJ whole genome shotgun (WGS) entry which is preliminary data.</text>
</comment>
<evidence type="ECO:0000259" key="2">
    <source>
        <dbReference type="Pfam" id="PF16344"/>
    </source>
</evidence>
<dbReference type="InterPro" id="IPR032508">
    <property type="entry name" value="FecR_C"/>
</dbReference>
<dbReference type="AlphaFoldDB" id="A0A2S9IYG8"/>
<gene>
    <name evidence="3" type="ORF">C5745_17705</name>
</gene>
<evidence type="ECO:0000313" key="3">
    <source>
        <dbReference type="EMBL" id="PRD45548.1"/>
    </source>
</evidence>
<dbReference type="InterPro" id="IPR012373">
    <property type="entry name" value="Ferrdict_sens_TM"/>
</dbReference>
<sequence>MSNEPQLKELIIRYQQGKCSEEEIQRLRAMLADVKDTERLEELYDTLPEGFPDDKLFQRKASIYQQILQDKRVRRKVADESVSTHKLWWKKPWIAVAAAALIVMVPFLYNNLSFFDTPEDSASSDLVQNVIVPGGDRARIILDNGSEINLEEIIGDTVIVRNGFSIVKDENGTIYYRYDDAQALAQTAIHNTVVTPKGGQYQVVLPDGTRVWLNAESKLRYPVYFGQDKRVVELEGEGYFEVAKQTTGAKRIPFIVETGLQKLEVLGTTFNIQAYGKNIKTTLVEGKVRLGLEAGGQEVLLQPNDQATISNQTQRFDVKKVDPIYATAWKNGNFAFRKATIKEVMESVARWYNVEVVYNAAVDNSLFTGTISRFEQIDNLLELIELTGSVRFKIEGRRVIVEE</sequence>
<feature type="domain" description="Protein FecR C-terminal" evidence="2">
    <location>
        <begin position="334"/>
        <end position="401"/>
    </location>
</feature>
<dbReference type="Gene3D" id="3.55.50.30">
    <property type="match status" value="1"/>
</dbReference>
<dbReference type="GO" id="GO:0016989">
    <property type="term" value="F:sigma factor antagonist activity"/>
    <property type="evidence" value="ECO:0007669"/>
    <property type="project" value="TreeGrafter"/>
</dbReference>
<dbReference type="PANTHER" id="PTHR30273:SF2">
    <property type="entry name" value="PROTEIN FECR"/>
    <property type="match status" value="1"/>
</dbReference>
<proteinExistence type="predicted"/>
<evidence type="ECO:0000259" key="1">
    <source>
        <dbReference type="Pfam" id="PF04773"/>
    </source>
</evidence>
<reference evidence="3 4" key="1">
    <citation type="submission" date="2018-02" db="EMBL/GenBank/DDBJ databases">
        <title>The draft genome of Sphingobacterium sp. 5JN-11.</title>
        <authorList>
            <person name="Liu L."/>
            <person name="Li L."/>
            <person name="Liang L."/>
            <person name="Zhang X."/>
            <person name="Wang T."/>
        </authorList>
    </citation>
    <scope>NUCLEOTIDE SEQUENCE [LARGE SCALE GENOMIC DNA]</scope>
    <source>
        <strain evidence="3 4">5JN-11</strain>
    </source>
</reference>
<accession>A0A2S9IYG8</accession>
<name>A0A2S9IYG8_9SPHI</name>
<dbReference type="InterPro" id="IPR006860">
    <property type="entry name" value="FecR"/>
</dbReference>
<feature type="domain" description="FecR protein" evidence="1">
    <location>
        <begin position="192"/>
        <end position="289"/>
    </location>
</feature>
<dbReference type="PANTHER" id="PTHR30273">
    <property type="entry name" value="PERIPLASMIC SIGNAL SENSOR AND SIGMA FACTOR ACTIVATOR FECR-RELATED"/>
    <property type="match status" value="1"/>
</dbReference>
<protein>
    <submittedName>
        <fullName evidence="3">Anti-sigma factor</fullName>
    </submittedName>
</protein>
<evidence type="ECO:0000313" key="4">
    <source>
        <dbReference type="Proteomes" id="UP000239711"/>
    </source>
</evidence>
<dbReference type="OrthoDB" id="1099963at2"/>
<dbReference type="Proteomes" id="UP000239711">
    <property type="component" value="Unassembled WGS sequence"/>
</dbReference>
<dbReference type="EMBL" id="PVBQ01000019">
    <property type="protein sequence ID" value="PRD45548.1"/>
    <property type="molecule type" value="Genomic_DNA"/>
</dbReference>
<dbReference type="RefSeq" id="WP_105718349.1">
    <property type="nucleotide sequence ID" value="NZ_PVBQ01000019.1"/>
</dbReference>
<organism evidence="3 4">
    <name type="scientific">Sphingobacterium haloxyli</name>
    <dbReference type="NCBI Taxonomy" id="2100533"/>
    <lineage>
        <taxon>Bacteria</taxon>
        <taxon>Pseudomonadati</taxon>
        <taxon>Bacteroidota</taxon>
        <taxon>Sphingobacteriia</taxon>
        <taxon>Sphingobacteriales</taxon>
        <taxon>Sphingobacteriaceae</taxon>
        <taxon>Sphingobacterium</taxon>
    </lineage>
</organism>
<dbReference type="FunFam" id="2.60.120.1440:FF:000001">
    <property type="entry name" value="Putative anti-sigma factor"/>
    <property type="match status" value="1"/>
</dbReference>
<dbReference type="Pfam" id="PF16344">
    <property type="entry name" value="FecR_C"/>
    <property type="match status" value="1"/>
</dbReference>
<dbReference type="Gene3D" id="2.60.120.1440">
    <property type="match status" value="1"/>
</dbReference>
<keyword evidence="4" id="KW-1185">Reference proteome</keyword>